<dbReference type="SUPFAM" id="SSF53067">
    <property type="entry name" value="Actin-like ATPase domain"/>
    <property type="match status" value="2"/>
</dbReference>
<dbReference type="InterPro" id="IPR043129">
    <property type="entry name" value="ATPase_NBD"/>
</dbReference>
<dbReference type="NCBIfam" id="TIGR03725">
    <property type="entry name" value="T6A_YeaZ"/>
    <property type="match status" value="1"/>
</dbReference>
<sequence length="243" mass="25233">MLLLCLDSSAAASVAVVDTTEQQPQILARWETQDTRSHAEVLTPAVEQVMAEAWVTAQELNGVLVGTGPGPFTGLRAGLATARTLGFAWGLPVHGMCSLDAVANDVAALPDSERPTEFVVATDARRREVYSAVYRTERDGGEAIHAVLVSGPSVGPAAELPDLPAYGRGAGLYAQDLPQAVLMPVPGAVQENAPTEWQPNAASLGLAAAGVVNSGGELSTKTSPLYLRESDAKVPGPRKKATA</sequence>
<dbReference type="AlphaFoldDB" id="A0A846U901"/>
<dbReference type="InterPro" id="IPR000905">
    <property type="entry name" value="Gcp-like_dom"/>
</dbReference>
<dbReference type="RefSeq" id="WP_119932995.1">
    <property type="nucleotide sequence ID" value="NZ_JAAVUN010000015.1"/>
</dbReference>
<reference evidence="3 4" key="1">
    <citation type="submission" date="2020-02" db="EMBL/GenBank/DDBJ databases">
        <authorList>
            <person name="Sun Q."/>
        </authorList>
    </citation>
    <scope>NUCLEOTIDE SEQUENCE [LARGE SCALE GENOMIC DNA]</scope>
    <source>
        <strain evidence="3 4">YIM 13062</strain>
    </source>
</reference>
<dbReference type="GO" id="GO:0002949">
    <property type="term" value="P:tRNA threonylcarbamoyladenosine modification"/>
    <property type="evidence" value="ECO:0007669"/>
    <property type="project" value="InterPro"/>
</dbReference>
<dbReference type="PANTHER" id="PTHR11735:SF11">
    <property type="entry name" value="TRNA THREONYLCARBAMOYLADENOSINE BIOSYNTHESIS PROTEIN TSAB"/>
    <property type="match status" value="1"/>
</dbReference>
<evidence type="ECO:0000256" key="1">
    <source>
        <dbReference type="SAM" id="MobiDB-lite"/>
    </source>
</evidence>
<evidence type="ECO:0000259" key="2">
    <source>
        <dbReference type="Pfam" id="PF00814"/>
    </source>
</evidence>
<dbReference type="Gene3D" id="3.30.420.40">
    <property type="match status" value="2"/>
</dbReference>
<evidence type="ECO:0000313" key="4">
    <source>
        <dbReference type="Proteomes" id="UP000521379"/>
    </source>
</evidence>
<keyword evidence="3" id="KW-0808">Transferase</keyword>
<feature type="domain" description="Gcp-like" evidence="2">
    <location>
        <begin position="35"/>
        <end position="137"/>
    </location>
</feature>
<dbReference type="GO" id="GO:0016740">
    <property type="term" value="F:transferase activity"/>
    <property type="evidence" value="ECO:0007669"/>
    <property type="project" value="UniProtKB-KW"/>
</dbReference>
<gene>
    <name evidence="3" type="primary">tsaB</name>
    <name evidence="3" type="ORF">GTW58_08840</name>
</gene>
<dbReference type="Proteomes" id="UP000521379">
    <property type="component" value="Unassembled WGS sequence"/>
</dbReference>
<feature type="region of interest" description="Disordered" evidence="1">
    <location>
        <begin position="215"/>
        <end position="243"/>
    </location>
</feature>
<organism evidence="3 4">
    <name type="scientific">Kocuria subflava</name>
    <dbReference type="NCBI Taxonomy" id="1736139"/>
    <lineage>
        <taxon>Bacteria</taxon>
        <taxon>Bacillati</taxon>
        <taxon>Actinomycetota</taxon>
        <taxon>Actinomycetes</taxon>
        <taxon>Micrococcales</taxon>
        <taxon>Micrococcaceae</taxon>
        <taxon>Kocuria</taxon>
    </lineage>
</organism>
<dbReference type="GO" id="GO:0005829">
    <property type="term" value="C:cytosol"/>
    <property type="evidence" value="ECO:0007669"/>
    <property type="project" value="TreeGrafter"/>
</dbReference>
<keyword evidence="4" id="KW-1185">Reference proteome</keyword>
<evidence type="ECO:0000313" key="3">
    <source>
        <dbReference type="EMBL" id="NKE10036.1"/>
    </source>
</evidence>
<dbReference type="InterPro" id="IPR022496">
    <property type="entry name" value="T6A_TsaB"/>
</dbReference>
<protein>
    <submittedName>
        <fullName evidence="3">tRNA (Adenosine(37)-N6)-threonylcarbamoyltransferase complex dimerization subunit type 1 TsaB</fullName>
    </submittedName>
</protein>
<dbReference type="PANTHER" id="PTHR11735">
    <property type="entry name" value="TRNA N6-ADENOSINE THREONYLCARBAMOYLTRANSFERASE"/>
    <property type="match status" value="1"/>
</dbReference>
<proteinExistence type="predicted"/>
<name>A0A846U901_9MICC</name>
<dbReference type="EMBL" id="JAAVUN010000015">
    <property type="protein sequence ID" value="NKE10036.1"/>
    <property type="molecule type" value="Genomic_DNA"/>
</dbReference>
<comment type="caution">
    <text evidence="3">The sequence shown here is derived from an EMBL/GenBank/DDBJ whole genome shotgun (WGS) entry which is preliminary data.</text>
</comment>
<accession>A0A846U901</accession>
<dbReference type="Pfam" id="PF00814">
    <property type="entry name" value="TsaD"/>
    <property type="match status" value="1"/>
</dbReference>